<dbReference type="EC" id="2.3.1.57" evidence="4"/>
<dbReference type="GO" id="GO:0004145">
    <property type="term" value="F:diamine N-acetyltransferase activity"/>
    <property type="evidence" value="ECO:0007669"/>
    <property type="project" value="UniProtKB-EC"/>
</dbReference>
<protein>
    <submittedName>
        <fullName evidence="4">N-acetyltransferase ats1</fullName>
        <ecNumber evidence="4">2.3.1.57</ecNumber>
    </submittedName>
</protein>
<dbReference type="Proteomes" id="UP000054662">
    <property type="component" value="Unassembled WGS sequence"/>
</dbReference>
<evidence type="ECO:0000313" key="4">
    <source>
        <dbReference type="EMBL" id="KTD80238.1"/>
    </source>
</evidence>
<dbReference type="STRING" id="45076.Lwor_1146"/>
<dbReference type="InterPro" id="IPR051016">
    <property type="entry name" value="Diverse_Substrate_AcTransf"/>
</dbReference>
<dbReference type="Gene3D" id="3.40.630.30">
    <property type="match status" value="1"/>
</dbReference>
<dbReference type="OrthoDB" id="5637518at2"/>
<gene>
    <name evidence="4" type="primary">ats</name>
    <name evidence="4" type="ORF">Lwor_1146</name>
</gene>
<dbReference type="AlphaFoldDB" id="A0A0W1AG31"/>
<dbReference type="SUPFAM" id="SSF55729">
    <property type="entry name" value="Acyl-CoA N-acyltransferases (Nat)"/>
    <property type="match status" value="1"/>
</dbReference>
<evidence type="ECO:0000259" key="3">
    <source>
        <dbReference type="PROSITE" id="PS51186"/>
    </source>
</evidence>
<dbReference type="InterPro" id="IPR000182">
    <property type="entry name" value="GNAT_dom"/>
</dbReference>
<keyword evidence="1 4" id="KW-0808">Transferase</keyword>
<feature type="domain" description="N-acetyltransferase" evidence="3">
    <location>
        <begin position="8"/>
        <end position="166"/>
    </location>
</feature>
<dbReference type="PANTHER" id="PTHR10545">
    <property type="entry name" value="DIAMINE N-ACETYLTRANSFERASE"/>
    <property type="match status" value="1"/>
</dbReference>
<evidence type="ECO:0000313" key="5">
    <source>
        <dbReference type="Proteomes" id="UP000054662"/>
    </source>
</evidence>
<organism evidence="4 5">
    <name type="scientific">Legionella worsleiensis</name>
    <dbReference type="NCBI Taxonomy" id="45076"/>
    <lineage>
        <taxon>Bacteria</taxon>
        <taxon>Pseudomonadati</taxon>
        <taxon>Pseudomonadota</taxon>
        <taxon>Gammaproteobacteria</taxon>
        <taxon>Legionellales</taxon>
        <taxon>Legionellaceae</taxon>
        <taxon>Legionella</taxon>
    </lineage>
</organism>
<dbReference type="PATRIC" id="fig|45076.6.peg.1249"/>
<keyword evidence="5" id="KW-1185">Reference proteome</keyword>
<comment type="caution">
    <text evidence="4">The sequence shown here is derived from an EMBL/GenBank/DDBJ whole genome shotgun (WGS) entry which is preliminary data.</text>
</comment>
<dbReference type="CDD" id="cd04301">
    <property type="entry name" value="NAT_SF"/>
    <property type="match status" value="1"/>
</dbReference>
<dbReference type="PANTHER" id="PTHR10545:SF29">
    <property type="entry name" value="GH14572P-RELATED"/>
    <property type="match status" value="1"/>
</dbReference>
<reference evidence="4 5" key="1">
    <citation type="submission" date="2015-11" db="EMBL/GenBank/DDBJ databases">
        <title>Genomic analysis of 38 Legionella species identifies large and diverse effector repertoires.</title>
        <authorList>
            <person name="Burstein D."/>
            <person name="Amaro F."/>
            <person name="Zusman T."/>
            <person name="Lifshitz Z."/>
            <person name="Cohen O."/>
            <person name="Gilbert J.A."/>
            <person name="Pupko T."/>
            <person name="Shuman H.A."/>
            <person name="Segal G."/>
        </authorList>
    </citation>
    <scope>NUCLEOTIDE SEQUENCE [LARGE SCALE GENOMIC DNA]</scope>
    <source>
        <strain evidence="4 5">ATCC 49508</strain>
    </source>
</reference>
<dbReference type="PROSITE" id="PS51186">
    <property type="entry name" value="GNAT"/>
    <property type="match status" value="1"/>
</dbReference>
<evidence type="ECO:0000256" key="1">
    <source>
        <dbReference type="ARBA" id="ARBA00022679"/>
    </source>
</evidence>
<evidence type="ECO:0000256" key="2">
    <source>
        <dbReference type="ARBA" id="ARBA00023315"/>
    </source>
</evidence>
<accession>A0A0W1AG31</accession>
<dbReference type="RefSeq" id="WP_058492951.1">
    <property type="nucleotide sequence ID" value="NZ_CBCRUR010000009.1"/>
</dbReference>
<sequence>MDKGSVDYTIRTVRVNDLDQLFCMLVDLVKFEGSFERFKLTRERLERELFGTNADWNCLVAADRHEQLLGFCLYTFANINRAFNLSPMIQVDDLYVSPEFRNAKIGSHLMYQLALIAQEKNIGRLNVWCMKDNMQGQNFYQKIGAVKRDFIDVYSIQVDNLLNGFE</sequence>
<keyword evidence="2 4" id="KW-0012">Acyltransferase</keyword>
<name>A0A0W1AG31_9GAMM</name>
<dbReference type="Pfam" id="PF00583">
    <property type="entry name" value="Acetyltransf_1"/>
    <property type="match status" value="1"/>
</dbReference>
<dbReference type="EMBL" id="LNZC01000011">
    <property type="protein sequence ID" value="KTD80238.1"/>
    <property type="molecule type" value="Genomic_DNA"/>
</dbReference>
<proteinExistence type="predicted"/>
<dbReference type="InterPro" id="IPR016181">
    <property type="entry name" value="Acyl_CoA_acyltransferase"/>
</dbReference>